<sequence>MTSAVVVGSGPNGLTAAASLARAGLEVTVLEASASIGGSCRSDTLRGTVMDRFSTGHPLAYASPALREVGVDIEWGTAEIDVAHPLSSDPDDAVGTLADVPDCGPDMMPAFFGPLTDMPRYPAAAVRWGPRFLLPAFATAAALGRVGGAVFAGVAAHSITPQHLPMTSSIGYLLSGVRPWPVPIGGSQRISDALAAIVTAHGGSIRTGERVTALPDADLVLFDTGLPAACELLGERAPGWLRRRVRQWRFGPAAYKVDLVLDGGIPWVHEELRRSAFVHLGGTAREIARKELMVNRGRMPERPVIILSQQYLADASRCAGSLAPVSMYAHCPNGFPGDLTESIVAEVERHAPGVRERIVEVRSVGPAELQAGNANLVGGDIAAGAAVPAQLIRRPKLVDPYRLTDRVFLCSSAAGAPGVHGMVGMHAAASALRSLEGLAPAG</sequence>
<dbReference type="SUPFAM" id="SSF51905">
    <property type="entry name" value="FAD/NAD(P)-binding domain"/>
    <property type="match status" value="1"/>
</dbReference>
<dbReference type="Gene3D" id="3.50.50.60">
    <property type="entry name" value="FAD/NAD(P)-binding domain"/>
    <property type="match status" value="2"/>
</dbReference>
<dbReference type="PANTHER" id="PTHR10668:SF105">
    <property type="entry name" value="DEHYDROGENASE-RELATED"/>
    <property type="match status" value="1"/>
</dbReference>
<dbReference type="RefSeq" id="WP_146485966.1">
    <property type="nucleotide sequence ID" value="NZ_VIGX01000002.1"/>
</dbReference>
<keyword evidence="2" id="KW-1185">Reference proteome</keyword>
<dbReference type="EMBL" id="VIGX01000002">
    <property type="protein sequence ID" value="TWS29981.1"/>
    <property type="molecule type" value="Genomic_DNA"/>
</dbReference>
<proteinExistence type="predicted"/>
<organism evidence="1 2">
    <name type="scientific">Tsukamurella conjunctivitidis</name>
    <dbReference type="NCBI Taxonomy" id="2592068"/>
    <lineage>
        <taxon>Bacteria</taxon>
        <taxon>Bacillati</taxon>
        <taxon>Actinomycetota</taxon>
        <taxon>Actinomycetes</taxon>
        <taxon>Mycobacteriales</taxon>
        <taxon>Tsukamurellaceae</taxon>
        <taxon>Tsukamurella</taxon>
    </lineage>
</organism>
<protein>
    <submittedName>
        <fullName evidence="1">NAD(P)/FAD-dependent oxidoreductase</fullName>
    </submittedName>
</protein>
<dbReference type="Pfam" id="PF13450">
    <property type="entry name" value="NAD_binding_8"/>
    <property type="match status" value="1"/>
</dbReference>
<comment type="caution">
    <text evidence="1">The sequence shown here is derived from an EMBL/GenBank/DDBJ whole genome shotgun (WGS) entry which is preliminary data.</text>
</comment>
<accession>A0A5C5S6M0</accession>
<evidence type="ECO:0000313" key="2">
    <source>
        <dbReference type="Proteomes" id="UP000319375"/>
    </source>
</evidence>
<dbReference type="OrthoDB" id="833207at2"/>
<dbReference type="Proteomes" id="UP000319375">
    <property type="component" value="Unassembled WGS sequence"/>
</dbReference>
<name>A0A5C5S6M0_9ACTN</name>
<gene>
    <name evidence="1" type="ORF">FK530_05495</name>
</gene>
<dbReference type="AlphaFoldDB" id="A0A5C5S6M0"/>
<reference evidence="1 2" key="1">
    <citation type="submission" date="2019-06" db="EMBL/GenBank/DDBJ databases">
        <title>Tsukamurella conjunctivitidis sp. nov., Tsukamurella assacharolytica sp. nov. and Tsukamurella sputae sp. nov. isolated from patients with conjunctivitis, bacteraemia (lymphoma) and respiratory infection (sputum) in Hong Kong.</title>
        <authorList>
            <person name="Teng J.L.L."/>
            <person name="Lee H.H."/>
            <person name="Fong J.Y.H."/>
            <person name="Fok K.M.N."/>
            <person name="Lau S.K.P."/>
            <person name="Woo P.C.Y."/>
        </authorList>
    </citation>
    <scope>NUCLEOTIDE SEQUENCE [LARGE SCALE GENOMIC DNA]</scope>
    <source>
        <strain evidence="1 2">HKU72</strain>
    </source>
</reference>
<dbReference type="InterPro" id="IPR036188">
    <property type="entry name" value="FAD/NAD-bd_sf"/>
</dbReference>
<dbReference type="PRINTS" id="PR00419">
    <property type="entry name" value="ADXRDTASE"/>
</dbReference>
<dbReference type="PANTHER" id="PTHR10668">
    <property type="entry name" value="PHYTOENE DEHYDROGENASE"/>
    <property type="match status" value="1"/>
</dbReference>
<evidence type="ECO:0000313" key="1">
    <source>
        <dbReference type="EMBL" id="TWS29981.1"/>
    </source>
</evidence>